<organism evidence="1 2">
    <name type="scientific">Homarus americanus</name>
    <name type="common">American lobster</name>
    <dbReference type="NCBI Taxonomy" id="6706"/>
    <lineage>
        <taxon>Eukaryota</taxon>
        <taxon>Metazoa</taxon>
        <taxon>Ecdysozoa</taxon>
        <taxon>Arthropoda</taxon>
        <taxon>Crustacea</taxon>
        <taxon>Multicrustacea</taxon>
        <taxon>Malacostraca</taxon>
        <taxon>Eumalacostraca</taxon>
        <taxon>Eucarida</taxon>
        <taxon>Decapoda</taxon>
        <taxon>Pleocyemata</taxon>
        <taxon>Astacidea</taxon>
        <taxon>Nephropoidea</taxon>
        <taxon>Nephropidae</taxon>
        <taxon>Homarus</taxon>
    </lineage>
</organism>
<keyword evidence="2" id="KW-1185">Reference proteome</keyword>
<protein>
    <submittedName>
        <fullName evidence="1">Uncharacterized protein</fullName>
    </submittedName>
</protein>
<reference evidence="1" key="1">
    <citation type="journal article" date="2021" name="Sci. Adv.">
        <title>The American lobster genome reveals insights on longevity, neural, and immune adaptations.</title>
        <authorList>
            <person name="Polinski J.M."/>
            <person name="Zimin A.V."/>
            <person name="Clark K.F."/>
            <person name="Kohn A.B."/>
            <person name="Sadowski N."/>
            <person name="Timp W."/>
            <person name="Ptitsyn A."/>
            <person name="Khanna P."/>
            <person name="Romanova D.Y."/>
            <person name="Williams P."/>
            <person name="Greenwood S.J."/>
            <person name="Moroz L.L."/>
            <person name="Walt D.R."/>
            <person name="Bodnar A.G."/>
        </authorList>
    </citation>
    <scope>NUCLEOTIDE SEQUENCE</scope>
    <source>
        <strain evidence="1">GMGI-L3</strain>
    </source>
</reference>
<proteinExistence type="predicted"/>
<name>A0A8J5NDJ6_HOMAM</name>
<dbReference type="Proteomes" id="UP000747542">
    <property type="component" value="Unassembled WGS sequence"/>
</dbReference>
<dbReference type="EMBL" id="JAHLQT010001799">
    <property type="protein sequence ID" value="KAG7177792.1"/>
    <property type="molecule type" value="Genomic_DNA"/>
</dbReference>
<accession>A0A8J5NDJ6</accession>
<evidence type="ECO:0000313" key="1">
    <source>
        <dbReference type="EMBL" id="KAG7177792.1"/>
    </source>
</evidence>
<gene>
    <name evidence="1" type="ORF">Hamer_G027016</name>
</gene>
<feature type="non-terminal residue" evidence="1">
    <location>
        <position position="152"/>
    </location>
</feature>
<evidence type="ECO:0000313" key="2">
    <source>
        <dbReference type="Proteomes" id="UP000747542"/>
    </source>
</evidence>
<comment type="caution">
    <text evidence="1">The sequence shown here is derived from an EMBL/GenBank/DDBJ whole genome shotgun (WGS) entry which is preliminary data.</text>
</comment>
<dbReference type="AlphaFoldDB" id="A0A8J5NDJ6"/>
<sequence>MQRQRHGRRLRRIVGDRMNPFTAMSDAEFVDRFRLRKESVNSIIQEIQDQLPVANDKRGKAKFHVTDGTGCHVPPNLQVLIAIRCMATGSHQIAIGDCYDVSSLCHSEVEGLGCKFGSCNNKSSPLLEARSGTGFVKHKSCPGFVEGMLSAK</sequence>